<feature type="compositionally biased region" description="Low complexity" evidence="1">
    <location>
        <begin position="262"/>
        <end position="273"/>
    </location>
</feature>
<dbReference type="AlphaFoldDB" id="A0A915CGJ3"/>
<dbReference type="Proteomes" id="UP000887569">
    <property type="component" value="Unplaced"/>
</dbReference>
<proteinExistence type="predicted"/>
<dbReference type="WBParaSite" id="PgR145_g011_t01">
    <property type="protein sequence ID" value="PgR145_g011_t01"/>
    <property type="gene ID" value="PgR145_g011"/>
</dbReference>
<evidence type="ECO:0000313" key="2">
    <source>
        <dbReference type="Proteomes" id="UP000887569"/>
    </source>
</evidence>
<feature type="compositionally biased region" description="Basic and acidic residues" evidence="1">
    <location>
        <begin position="280"/>
        <end position="294"/>
    </location>
</feature>
<name>A0A915CGJ3_PARUN</name>
<evidence type="ECO:0000256" key="1">
    <source>
        <dbReference type="SAM" id="MobiDB-lite"/>
    </source>
</evidence>
<evidence type="ECO:0000313" key="3">
    <source>
        <dbReference type="WBParaSite" id="PgR145_g011_t01"/>
    </source>
</evidence>
<organism evidence="2 3">
    <name type="scientific">Parascaris univalens</name>
    <name type="common">Nematode worm</name>
    <dbReference type="NCBI Taxonomy" id="6257"/>
    <lineage>
        <taxon>Eukaryota</taxon>
        <taxon>Metazoa</taxon>
        <taxon>Ecdysozoa</taxon>
        <taxon>Nematoda</taxon>
        <taxon>Chromadorea</taxon>
        <taxon>Rhabditida</taxon>
        <taxon>Spirurina</taxon>
        <taxon>Ascaridomorpha</taxon>
        <taxon>Ascaridoidea</taxon>
        <taxon>Ascarididae</taxon>
        <taxon>Parascaris</taxon>
    </lineage>
</organism>
<feature type="compositionally biased region" description="Basic and acidic residues" evidence="1">
    <location>
        <begin position="247"/>
        <end position="259"/>
    </location>
</feature>
<protein>
    <submittedName>
        <fullName evidence="3">Uncharacterized protein</fullName>
    </submittedName>
</protein>
<reference evidence="3" key="1">
    <citation type="submission" date="2022-11" db="UniProtKB">
        <authorList>
            <consortium name="WormBaseParasite"/>
        </authorList>
    </citation>
    <scope>IDENTIFICATION</scope>
</reference>
<keyword evidence="2" id="KW-1185">Reference proteome</keyword>
<feature type="region of interest" description="Disordered" evidence="1">
    <location>
        <begin position="239"/>
        <end position="294"/>
    </location>
</feature>
<accession>A0A915CGJ3</accession>
<sequence>MNFVQGHLEHTGPTFLWSDPQATLHRIAAVTIADHFIDNRPAEIRRSAAQFCYIGSGNNPADLETRGFTIVELEQQCGEKEVHFCSKKASTGLNGQLRITQWCQLSSQYPPEVSDEEKVTQPSPKRKELVRHLTDDEKIEEGSRTELKTTRRAKYRDLLQVSQCKKLEVSEVFTNHKVQGRCYRDLAARCKDKIIFVHPKSREIKAASEEVDCREIMMKQSREIIKDFEPIWMSPTNVKGSGSVAKGEMHHRGSLEPRSSRKALAASAAPRQAEVVMHPAETETQKLDISLEER</sequence>